<dbReference type="PROSITE" id="PS51007">
    <property type="entry name" value="CYTC"/>
    <property type="match status" value="1"/>
</dbReference>
<evidence type="ECO:0000256" key="5">
    <source>
        <dbReference type="ARBA" id="ARBA00023004"/>
    </source>
</evidence>
<gene>
    <name evidence="9" type="ORF">ACFPP7_05020</name>
</gene>
<dbReference type="Pfam" id="PF00034">
    <property type="entry name" value="Cytochrom_C"/>
    <property type="match status" value="1"/>
</dbReference>
<evidence type="ECO:0000259" key="8">
    <source>
        <dbReference type="PROSITE" id="PS51007"/>
    </source>
</evidence>
<feature type="domain" description="Cytochrome c" evidence="8">
    <location>
        <begin position="24"/>
        <end position="121"/>
    </location>
</feature>
<evidence type="ECO:0000256" key="6">
    <source>
        <dbReference type="PROSITE-ProRule" id="PRU00433"/>
    </source>
</evidence>
<reference evidence="10" key="1">
    <citation type="journal article" date="2019" name="Int. J. Syst. Evol. Microbiol.">
        <title>The Global Catalogue of Microorganisms (GCM) 10K type strain sequencing project: providing services to taxonomists for standard genome sequencing and annotation.</title>
        <authorList>
            <consortium name="The Broad Institute Genomics Platform"/>
            <consortium name="The Broad Institute Genome Sequencing Center for Infectious Disease"/>
            <person name="Wu L."/>
            <person name="Ma J."/>
        </authorList>
    </citation>
    <scope>NUCLEOTIDE SEQUENCE [LARGE SCALE GENOMIC DNA]</scope>
    <source>
        <strain evidence="10">CGMCC 4.7277</strain>
    </source>
</reference>
<protein>
    <submittedName>
        <fullName evidence="9">C-type cytochrome</fullName>
    </submittedName>
</protein>
<dbReference type="InterPro" id="IPR009056">
    <property type="entry name" value="Cyt_c-like_dom"/>
</dbReference>
<sequence length="128" mass="13629">MRAFICLFFGAVVSGALGAAPVRGDVVRGEQIYTRCFACHALERDRAGPRHCGLFGRKAGTVAGFEYSSAMKKSGIVWNEKTLNLFLANPAKAVPGTSMGYAGVTDAQERADLVAYLKQASQPGKQCP</sequence>
<keyword evidence="4" id="KW-0249">Electron transport</keyword>
<keyword evidence="3 6" id="KW-0479">Metal-binding</keyword>
<organism evidence="9 10">
    <name type="scientific">Polaromonas jejuensis</name>
    <dbReference type="NCBI Taxonomy" id="457502"/>
    <lineage>
        <taxon>Bacteria</taxon>
        <taxon>Pseudomonadati</taxon>
        <taxon>Pseudomonadota</taxon>
        <taxon>Betaproteobacteria</taxon>
        <taxon>Burkholderiales</taxon>
        <taxon>Comamonadaceae</taxon>
        <taxon>Polaromonas</taxon>
    </lineage>
</organism>
<dbReference type="InterPro" id="IPR036909">
    <property type="entry name" value="Cyt_c-like_dom_sf"/>
</dbReference>
<dbReference type="Gene3D" id="1.10.760.10">
    <property type="entry name" value="Cytochrome c-like domain"/>
    <property type="match status" value="1"/>
</dbReference>
<evidence type="ECO:0000256" key="4">
    <source>
        <dbReference type="ARBA" id="ARBA00022982"/>
    </source>
</evidence>
<dbReference type="InterPro" id="IPR002327">
    <property type="entry name" value="Cyt_c_1A/1B"/>
</dbReference>
<keyword evidence="10" id="KW-1185">Reference proteome</keyword>
<evidence type="ECO:0000256" key="3">
    <source>
        <dbReference type="ARBA" id="ARBA00022723"/>
    </source>
</evidence>
<keyword evidence="1" id="KW-0813">Transport</keyword>
<dbReference type="PRINTS" id="PR00604">
    <property type="entry name" value="CYTCHRMECIAB"/>
</dbReference>
<feature type="signal peptide" evidence="7">
    <location>
        <begin position="1"/>
        <end position="19"/>
    </location>
</feature>
<keyword evidence="2 6" id="KW-0349">Heme</keyword>
<dbReference type="SUPFAM" id="SSF46626">
    <property type="entry name" value="Cytochrome c"/>
    <property type="match status" value="1"/>
</dbReference>
<evidence type="ECO:0000256" key="7">
    <source>
        <dbReference type="SAM" id="SignalP"/>
    </source>
</evidence>
<evidence type="ECO:0000256" key="1">
    <source>
        <dbReference type="ARBA" id="ARBA00022448"/>
    </source>
</evidence>
<evidence type="ECO:0000256" key="2">
    <source>
        <dbReference type="ARBA" id="ARBA00022617"/>
    </source>
</evidence>
<dbReference type="PANTHER" id="PTHR11961">
    <property type="entry name" value="CYTOCHROME C"/>
    <property type="match status" value="1"/>
</dbReference>
<comment type="caution">
    <text evidence="9">The sequence shown here is derived from an EMBL/GenBank/DDBJ whole genome shotgun (WGS) entry which is preliminary data.</text>
</comment>
<evidence type="ECO:0000313" key="9">
    <source>
        <dbReference type="EMBL" id="MFC5520276.1"/>
    </source>
</evidence>
<keyword evidence="7" id="KW-0732">Signal</keyword>
<dbReference type="Proteomes" id="UP001596084">
    <property type="component" value="Unassembled WGS sequence"/>
</dbReference>
<feature type="chain" id="PRO_5046792541" evidence="7">
    <location>
        <begin position="20"/>
        <end position="128"/>
    </location>
</feature>
<proteinExistence type="predicted"/>
<name>A0ABW0Q650_9BURK</name>
<dbReference type="RefSeq" id="WP_068835190.1">
    <property type="nucleotide sequence ID" value="NZ_JBHSMX010000010.1"/>
</dbReference>
<evidence type="ECO:0000313" key="10">
    <source>
        <dbReference type="Proteomes" id="UP001596084"/>
    </source>
</evidence>
<accession>A0ABW0Q650</accession>
<keyword evidence="5 6" id="KW-0408">Iron</keyword>
<dbReference type="EMBL" id="JBHSMX010000010">
    <property type="protein sequence ID" value="MFC5520276.1"/>
    <property type="molecule type" value="Genomic_DNA"/>
</dbReference>